<feature type="region of interest" description="Disordered" evidence="1">
    <location>
        <begin position="44"/>
        <end position="69"/>
    </location>
</feature>
<evidence type="ECO:0000313" key="3">
    <source>
        <dbReference type="EMBL" id="MCI24815.1"/>
    </source>
</evidence>
<dbReference type="Proteomes" id="UP000265520">
    <property type="component" value="Unassembled WGS sequence"/>
</dbReference>
<dbReference type="InterPro" id="IPR012340">
    <property type="entry name" value="NA-bd_OB-fold"/>
</dbReference>
<proteinExistence type="predicted"/>
<dbReference type="Pfam" id="PF17207">
    <property type="entry name" value="MCM_OB"/>
    <property type="match status" value="1"/>
</dbReference>
<dbReference type="EMBL" id="LXQA010143708">
    <property type="protein sequence ID" value="MCI24815.1"/>
    <property type="molecule type" value="Genomic_DNA"/>
</dbReference>
<dbReference type="AlphaFoldDB" id="A0A392QNG8"/>
<reference evidence="3 4" key="1">
    <citation type="journal article" date="2018" name="Front. Plant Sci.">
        <title>Red Clover (Trifolium pratense) and Zigzag Clover (T. medium) - A Picture of Genomic Similarities and Differences.</title>
        <authorList>
            <person name="Dluhosova J."/>
            <person name="Istvanek J."/>
            <person name="Nedelnik J."/>
            <person name="Repkova J."/>
        </authorList>
    </citation>
    <scope>NUCLEOTIDE SEQUENCE [LARGE SCALE GENOMIC DNA]</scope>
    <source>
        <strain evidence="4">cv. 10/8</strain>
        <tissue evidence="3">Leaf</tissue>
    </source>
</reference>
<organism evidence="3 4">
    <name type="scientific">Trifolium medium</name>
    <dbReference type="NCBI Taxonomy" id="97028"/>
    <lineage>
        <taxon>Eukaryota</taxon>
        <taxon>Viridiplantae</taxon>
        <taxon>Streptophyta</taxon>
        <taxon>Embryophyta</taxon>
        <taxon>Tracheophyta</taxon>
        <taxon>Spermatophyta</taxon>
        <taxon>Magnoliopsida</taxon>
        <taxon>eudicotyledons</taxon>
        <taxon>Gunneridae</taxon>
        <taxon>Pentapetalae</taxon>
        <taxon>rosids</taxon>
        <taxon>fabids</taxon>
        <taxon>Fabales</taxon>
        <taxon>Fabaceae</taxon>
        <taxon>Papilionoideae</taxon>
        <taxon>50 kb inversion clade</taxon>
        <taxon>NPAAA clade</taxon>
        <taxon>Hologalegina</taxon>
        <taxon>IRL clade</taxon>
        <taxon>Trifolieae</taxon>
        <taxon>Trifolium</taxon>
    </lineage>
</organism>
<feature type="domain" description="MCM OB" evidence="2">
    <location>
        <begin position="1"/>
        <end position="35"/>
    </location>
</feature>
<evidence type="ECO:0000313" key="4">
    <source>
        <dbReference type="Proteomes" id="UP000265520"/>
    </source>
</evidence>
<accession>A0A392QNG8</accession>
<name>A0A392QNG8_9FABA</name>
<comment type="caution">
    <text evidence="3">The sequence shown here is derived from an EMBL/GenBank/DDBJ whole genome shotgun (WGS) entry which is preliminary data.</text>
</comment>
<evidence type="ECO:0000259" key="2">
    <source>
        <dbReference type="Pfam" id="PF17207"/>
    </source>
</evidence>
<dbReference type="Gene3D" id="2.40.50.140">
    <property type="entry name" value="Nucleic acid-binding proteins"/>
    <property type="match status" value="1"/>
</dbReference>
<dbReference type="SUPFAM" id="SSF50249">
    <property type="entry name" value="Nucleic acid-binding proteins"/>
    <property type="match status" value="1"/>
</dbReference>
<feature type="compositionally biased region" description="Basic and acidic residues" evidence="1">
    <location>
        <begin position="46"/>
        <end position="56"/>
    </location>
</feature>
<feature type="non-terminal residue" evidence="3">
    <location>
        <position position="1"/>
    </location>
</feature>
<evidence type="ECO:0000256" key="1">
    <source>
        <dbReference type="SAM" id="MobiDB-lite"/>
    </source>
</evidence>
<protein>
    <submittedName>
        <fullName evidence="3">DNA replication licensing factor MCM6-like</fullName>
    </submittedName>
</protein>
<sequence>AGCLPRSLDVILRHENVEHARAGDMVIFTGTIVVIPDILPLASPGKRSECRREASQRKGSTSGNEGVTGLKALRIYNGRKETDIRNRKMDSDEDDRQFTVNLLE</sequence>
<dbReference type="InterPro" id="IPR033762">
    <property type="entry name" value="MCM_OB"/>
</dbReference>
<keyword evidence="4" id="KW-1185">Reference proteome</keyword>